<gene>
    <name evidence="7" type="ORF">GXP67_19355</name>
</gene>
<dbReference type="InterPro" id="IPR001077">
    <property type="entry name" value="COMT_C"/>
</dbReference>
<evidence type="ECO:0000256" key="4">
    <source>
        <dbReference type="PIRSR" id="PIRSR005739-1"/>
    </source>
</evidence>
<evidence type="ECO:0000256" key="3">
    <source>
        <dbReference type="ARBA" id="ARBA00022691"/>
    </source>
</evidence>
<dbReference type="AlphaFoldDB" id="A0A6C0GL24"/>
<dbReference type="InterPro" id="IPR036388">
    <property type="entry name" value="WH-like_DNA-bd_sf"/>
</dbReference>
<organism evidence="7 8">
    <name type="scientific">Rhodocytophaga rosea</name>
    <dbReference type="NCBI Taxonomy" id="2704465"/>
    <lineage>
        <taxon>Bacteria</taxon>
        <taxon>Pseudomonadati</taxon>
        <taxon>Bacteroidota</taxon>
        <taxon>Cytophagia</taxon>
        <taxon>Cytophagales</taxon>
        <taxon>Rhodocytophagaceae</taxon>
        <taxon>Rhodocytophaga</taxon>
    </lineage>
</organism>
<dbReference type="InterPro" id="IPR016461">
    <property type="entry name" value="COMT-like"/>
</dbReference>
<keyword evidence="1 7" id="KW-0489">Methyltransferase</keyword>
<evidence type="ECO:0000313" key="8">
    <source>
        <dbReference type="Proteomes" id="UP000480178"/>
    </source>
</evidence>
<evidence type="ECO:0000256" key="1">
    <source>
        <dbReference type="ARBA" id="ARBA00022603"/>
    </source>
</evidence>
<evidence type="ECO:0000313" key="7">
    <source>
        <dbReference type="EMBL" id="QHT68647.1"/>
    </source>
</evidence>
<evidence type="ECO:0000259" key="6">
    <source>
        <dbReference type="Pfam" id="PF08100"/>
    </source>
</evidence>
<dbReference type="InterPro" id="IPR029063">
    <property type="entry name" value="SAM-dependent_MTases_sf"/>
</dbReference>
<keyword evidence="3" id="KW-0949">S-adenosyl-L-methionine</keyword>
<evidence type="ECO:0000259" key="5">
    <source>
        <dbReference type="Pfam" id="PF00891"/>
    </source>
</evidence>
<dbReference type="GO" id="GO:0046983">
    <property type="term" value="F:protein dimerization activity"/>
    <property type="evidence" value="ECO:0007669"/>
    <property type="project" value="InterPro"/>
</dbReference>
<dbReference type="PROSITE" id="PS51683">
    <property type="entry name" value="SAM_OMT_II"/>
    <property type="match status" value="1"/>
</dbReference>
<dbReference type="GO" id="GO:0032259">
    <property type="term" value="P:methylation"/>
    <property type="evidence" value="ECO:0007669"/>
    <property type="project" value="UniProtKB-KW"/>
</dbReference>
<dbReference type="EMBL" id="CP048222">
    <property type="protein sequence ID" value="QHT68647.1"/>
    <property type="molecule type" value="Genomic_DNA"/>
</dbReference>
<dbReference type="RefSeq" id="WP_162444658.1">
    <property type="nucleotide sequence ID" value="NZ_CP048222.1"/>
</dbReference>
<sequence>MNTVKTTLNKVANPAHILEVGMGFWASKTLLTAIKLEVFTLLGDNLLHGEEIRTRLQLHERGFYDFMDTLVTLQFLQRERIGYSSFYENTEETALFLDKNKPSYIGGILEMANDRLYKFWGDLEEALRTGKPQNEVKYTGKPVFEAIYTQPEVLQQFMNGMAGVQKGNFAALAEKFPFEQYRSLADIGGANALLSISVATQHPHLQITSLDLPPVEPIALKNVEKAGLTHQITVSSLDMMSQDFPKAEVITMGNILHDWGVADKKKLIQKAYDALPENGALVVIENIIDDERRHNAFGLMMSLNMLIETEGGFDYTLAEFNQWAIGAGFRSTAKIHLTGPASAVVAYK</sequence>
<dbReference type="Gene3D" id="1.10.10.10">
    <property type="entry name" value="Winged helix-like DNA-binding domain superfamily/Winged helix DNA-binding domain"/>
    <property type="match status" value="1"/>
</dbReference>
<dbReference type="SUPFAM" id="SSF53335">
    <property type="entry name" value="S-adenosyl-L-methionine-dependent methyltransferases"/>
    <property type="match status" value="1"/>
</dbReference>
<dbReference type="PANTHER" id="PTHR11746">
    <property type="entry name" value="O-METHYLTRANSFERASE"/>
    <property type="match status" value="1"/>
</dbReference>
<feature type="domain" description="O-methyltransferase dimerisation" evidence="6">
    <location>
        <begin position="22"/>
        <end position="97"/>
    </location>
</feature>
<feature type="active site" description="Proton acceptor" evidence="4">
    <location>
        <position position="257"/>
    </location>
</feature>
<dbReference type="InterPro" id="IPR036390">
    <property type="entry name" value="WH_DNA-bd_sf"/>
</dbReference>
<dbReference type="InterPro" id="IPR012967">
    <property type="entry name" value="COMT_dimerisation"/>
</dbReference>
<dbReference type="Pfam" id="PF08100">
    <property type="entry name" value="Dimerisation"/>
    <property type="match status" value="1"/>
</dbReference>
<dbReference type="Proteomes" id="UP000480178">
    <property type="component" value="Chromosome"/>
</dbReference>
<dbReference type="GO" id="GO:0008171">
    <property type="term" value="F:O-methyltransferase activity"/>
    <property type="evidence" value="ECO:0007669"/>
    <property type="project" value="InterPro"/>
</dbReference>
<keyword evidence="2 7" id="KW-0808">Transferase</keyword>
<protein>
    <submittedName>
        <fullName evidence="7">Methyltransferase</fullName>
    </submittedName>
</protein>
<proteinExistence type="predicted"/>
<keyword evidence="8" id="KW-1185">Reference proteome</keyword>
<evidence type="ECO:0000256" key="2">
    <source>
        <dbReference type="ARBA" id="ARBA00022679"/>
    </source>
</evidence>
<accession>A0A6C0GL24</accession>
<name>A0A6C0GL24_9BACT</name>
<dbReference type="KEGG" id="rhoz:GXP67_19355"/>
<dbReference type="PIRSF" id="PIRSF005739">
    <property type="entry name" value="O-mtase"/>
    <property type="match status" value="1"/>
</dbReference>
<dbReference type="Gene3D" id="3.40.50.150">
    <property type="entry name" value="Vaccinia Virus protein VP39"/>
    <property type="match status" value="1"/>
</dbReference>
<feature type="domain" description="O-methyltransferase C-terminal" evidence="5">
    <location>
        <begin position="120"/>
        <end position="330"/>
    </location>
</feature>
<reference evidence="7 8" key="1">
    <citation type="submission" date="2020-01" db="EMBL/GenBank/DDBJ databases">
        <authorList>
            <person name="Kim M.K."/>
        </authorList>
    </citation>
    <scope>NUCLEOTIDE SEQUENCE [LARGE SCALE GENOMIC DNA]</scope>
    <source>
        <strain evidence="7 8">172606-1</strain>
    </source>
</reference>
<dbReference type="Pfam" id="PF00891">
    <property type="entry name" value="Methyltransf_2"/>
    <property type="match status" value="1"/>
</dbReference>
<dbReference type="SUPFAM" id="SSF46785">
    <property type="entry name" value="Winged helix' DNA-binding domain"/>
    <property type="match status" value="1"/>
</dbReference>